<evidence type="ECO:0000259" key="4">
    <source>
        <dbReference type="SMART" id="SM00967"/>
    </source>
</evidence>
<evidence type="ECO:0000313" key="5">
    <source>
        <dbReference type="EMBL" id="GLI42628.1"/>
    </source>
</evidence>
<dbReference type="AlphaFoldDB" id="A0A9W6LGH8"/>
<dbReference type="PANTHER" id="PTHR43191">
    <property type="entry name" value="RRNA METHYLTRANSFERASE 3"/>
    <property type="match status" value="1"/>
</dbReference>
<keyword evidence="6" id="KW-1185">Reference proteome</keyword>
<dbReference type="GO" id="GO:0005737">
    <property type="term" value="C:cytoplasm"/>
    <property type="evidence" value="ECO:0007669"/>
    <property type="project" value="UniProtKB-ARBA"/>
</dbReference>
<protein>
    <submittedName>
        <fullName evidence="5">RNA methyltransferase</fullName>
    </submittedName>
</protein>
<evidence type="ECO:0000256" key="3">
    <source>
        <dbReference type="ARBA" id="ARBA00022679"/>
    </source>
</evidence>
<dbReference type="GO" id="GO:0032259">
    <property type="term" value="P:methylation"/>
    <property type="evidence" value="ECO:0007669"/>
    <property type="project" value="UniProtKB-KW"/>
</dbReference>
<dbReference type="SUPFAM" id="SSF55315">
    <property type="entry name" value="L30e-like"/>
    <property type="match status" value="1"/>
</dbReference>
<dbReference type="InterPro" id="IPR051259">
    <property type="entry name" value="rRNA_Methyltransferase"/>
</dbReference>
<organism evidence="5 6">
    <name type="scientific">Glycomyces algeriensis</name>
    <dbReference type="NCBI Taxonomy" id="256037"/>
    <lineage>
        <taxon>Bacteria</taxon>
        <taxon>Bacillati</taxon>
        <taxon>Actinomycetota</taxon>
        <taxon>Actinomycetes</taxon>
        <taxon>Glycomycetales</taxon>
        <taxon>Glycomycetaceae</taxon>
        <taxon>Glycomyces</taxon>
    </lineage>
</organism>
<accession>A0A9W6LGH8</accession>
<dbReference type="InterPro" id="IPR053888">
    <property type="entry name" value="MRM3-like_sub_bind"/>
</dbReference>
<dbReference type="InterPro" id="IPR029064">
    <property type="entry name" value="Ribosomal_eL30-like_sf"/>
</dbReference>
<dbReference type="Proteomes" id="UP001144313">
    <property type="component" value="Unassembled WGS sequence"/>
</dbReference>
<dbReference type="Gene3D" id="3.40.1280.10">
    <property type="match status" value="1"/>
</dbReference>
<dbReference type="InterPro" id="IPR001537">
    <property type="entry name" value="SpoU_MeTrfase"/>
</dbReference>
<comment type="similarity">
    <text evidence="1">Belongs to the class IV-like SAM-binding methyltransferase superfamily. RNA methyltransferase TrmH family.</text>
</comment>
<dbReference type="GO" id="GO:0003723">
    <property type="term" value="F:RNA binding"/>
    <property type="evidence" value="ECO:0007669"/>
    <property type="project" value="InterPro"/>
</dbReference>
<dbReference type="InterPro" id="IPR029026">
    <property type="entry name" value="tRNA_m1G_MTases_N"/>
</dbReference>
<name>A0A9W6LGH8_9ACTN</name>
<dbReference type="SMART" id="SM00967">
    <property type="entry name" value="SpoU_sub_bind"/>
    <property type="match status" value="1"/>
</dbReference>
<dbReference type="Gene3D" id="3.30.1330.30">
    <property type="match status" value="1"/>
</dbReference>
<dbReference type="EMBL" id="BSDT01000001">
    <property type="protein sequence ID" value="GLI42628.1"/>
    <property type="molecule type" value="Genomic_DNA"/>
</dbReference>
<reference evidence="5" key="1">
    <citation type="submission" date="2022-12" db="EMBL/GenBank/DDBJ databases">
        <title>Reference genome sequencing for broad-spectrum identification of bacterial and archaeal isolates by mass spectrometry.</title>
        <authorList>
            <person name="Sekiguchi Y."/>
            <person name="Tourlousse D.M."/>
        </authorList>
    </citation>
    <scope>NUCLEOTIDE SEQUENCE</scope>
    <source>
        <strain evidence="5">LLR39Z86</strain>
    </source>
</reference>
<evidence type="ECO:0000256" key="1">
    <source>
        <dbReference type="ARBA" id="ARBA00007228"/>
    </source>
</evidence>
<dbReference type="PANTHER" id="PTHR43191:SF2">
    <property type="entry name" value="RRNA METHYLTRANSFERASE 3, MITOCHONDRIAL"/>
    <property type="match status" value="1"/>
</dbReference>
<dbReference type="Pfam" id="PF00588">
    <property type="entry name" value="SpoU_methylase"/>
    <property type="match status" value="1"/>
</dbReference>
<evidence type="ECO:0000313" key="6">
    <source>
        <dbReference type="Proteomes" id="UP001144313"/>
    </source>
</evidence>
<dbReference type="CDD" id="cd18095">
    <property type="entry name" value="SpoU-like_rRNA-MTase"/>
    <property type="match status" value="1"/>
</dbReference>
<feature type="domain" description="RNA 2-O ribose methyltransferase substrate binding" evidence="4">
    <location>
        <begin position="37"/>
        <end position="110"/>
    </location>
</feature>
<proteinExistence type="inferred from homology"/>
<comment type="caution">
    <text evidence="5">The sequence shown here is derived from an EMBL/GenBank/DDBJ whole genome shotgun (WGS) entry which is preliminary data.</text>
</comment>
<dbReference type="InterPro" id="IPR013123">
    <property type="entry name" value="SpoU_subst-bd"/>
</dbReference>
<sequence>MQLDPPGTDALTARSSRVVNARKLQRRRARDKAERFLAEGPQAVREAIGAGVVEDLFYDLDADTRHSDLIDAALSAGAHVHACTDDGLAALAETVTPQGLVAVCRFLDQSLPAEGALVAVLHGITDPGNAGTVLRAADAAGADCVVFATDSVDPYNGKCVRSSAGSLFHLPVVRAADTADALDLFPHAQILAAAADGDDLYALDGAGDLDAPTVWLFGSEAHGLDEATAALAHRKVGVPIWGKAESLNLAVAAGVCLYASAAAQRRKLDWCHVNRLSRIYPARRVRAVALVVHVFPSGLRPSRLPFLDSFRSRQEKDV</sequence>
<keyword evidence="2 5" id="KW-0489">Methyltransferase</keyword>
<dbReference type="InterPro" id="IPR029028">
    <property type="entry name" value="Alpha/beta_knot_MTases"/>
</dbReference>
<dbReference type="SUPFAM" id="SSF75217">
    <property type="entry name" value="alpha/beta knot"/>
    <property type="match status" value="1"/>
</dbReference>
<dbReference type="RefSeq" id="WP_270114110.1">
    <property type="nucleotide sequence ID" value="NZ_BAAAOL010000006.1"/>
</dbReference>
<dbReference type="Pfam" id="PF22435">
    <property type="entry name" value="MRM3-like_sub_bind"/>
    <property type="match status" value="1"/>
</dbReference>
<evidence type="ECO:0000256" key="2">
    <source>
        <dbReference type="ARBA" id="ARBA00022603"/>
    </source>
</evidence>
<keyword evidence="3" id="KW-0808">Transferase</keyword>
<gene>
    <name evidence="5" type="ORF">GALLR39Z86_24780</name>
</gene>
<dbReference type="GO" id="GO:0006396">
    <property type="term" value="P:RNA processing"/>
    <property type="evidence" value="ECO:0007669"/>
    <property type="project" value="InterPro"/>
</dbReference>
<dbReference type="GO" id="GO:0008173">
    <property type="term" value="F:RNA methyltransferase activity"/>
    <property type="evidence" value="ECO:0007669"/>
    <property type="project" value="InterPro"/>
</dbReference>